<comment type="subcellular location">
    <subcellularLocation>
        <location evidence="1">Cell membrane</location>
        <topology evidence="1">Multi-pass membrane protein</topology>
    </subcellularLocation>
</comment>
<dbReference type="Proteomes" id="UP001299265">
    <property type="component" value="Unassembled WGS sequence"/>
</dbReference>
<gene>
    <name evidence="11" type="ORF">LQE92_13875</name>
</gene>
<proteinExistence type="predicted"/>
<dbReference type="FunFam" id="3.40.50.300:FF:000287">
    <property type="entry name" value="Multidrug ABC transporter ATP-binding protein"/>
    <property type="match status" value="1"/>
</dbReference>
<evidence type="ECO:0000259" key="10">
    <source>
        <dbReference type="PROSITE" id="PS50929"/>
    </source>
</evidence>
<accession>A0AAP2RLV1</accession>
<keyword evidence="6 8" id="KW-1133">Transmembrane helix</keyword>
<feature type="domain" description="ABC transmembrane type-1" evidence="10">
    <location>
        <begin position="31"/>
        <end position="314"/>
    </location>
</feature>
<evidence type="ECO:0000313" key="12">
    <source>
        <dbReference type="Proteomes" id="UP001299265"/>
    </source>
</evidence>
<dbReference type="CDD" id="cd03254">
    <property type="entry name" value="ABCC_Glucan_exporter_like"/>
    <property type="match status" value="1"/>
</dbReference>
<dbReference type="InterPro" id="IPR003439">
    <property type="entry name" value="ABC_transporter-like_ATP-bd"/>
</dbReference>
<name>A0AAP2RLV1_9FIRM</name>
<comment type="caution">
    <text evidence="11">The sequence shown here is derived from an EMBL/GenBank/DDBJ whole genome shotgun (WGS) entry which is preliminary data.</text>
</comment>
<organism evidence="11 12">
    <name type="scientific">Lientehia hominis</name>
    <dbReference type="NCBI Taxonomy" id="2897778"/>
    <lineage>
        <taxon>Bacteria</taxon>
        <taxon>Bacillati</taxon>
        <taxon>Bacillota</taxon>
        <taxon>Clostridia</taxon>
        <taxon>Lachnospirales</taxon>
        <taxon>Lachnospiraceae</taxon>
        <taxon>Lientehia</taxon>
    </lineage>
</organism>
<dbReference type="Pfam" id="PF00005">
    <property type="entry name" value="ABC_tran"/>
    <property type="match status" value="1"/>
</dbReference>
<evidence type="ECO:0000259" key="9">
    <source>
        <dbReference type="PROSITE" id="PS50893"/>
    </source>
</evidence>
<dbReference type="SUPFAM" id="SSF90123">
    <property type="entry name" value="ABC transporter transmembrane region"/>
    <property type="match status" value="1"/>
</dbReference>
<dbReference type="InterPro" id="IPR003593">
    <property type="entry name" value="AAA+_ATPase"/>
</dbReference>
<evidence type="ECO:0000256" key="5">
    <source>
        <dbReference type="ARBA" id="ARBA00022840"/>
    </source>
</evidence>
<dbReference type="CDD" id="cd18547">
    <property type="entry name" value="ABC_6TM_Tm288_like"/>
    <property type="match status" value="1"/>
</dbReference>
<dbReference type="PROSITE" id="PS50929">
    <property type="entry name" value="ABC_TM1F"/>
    <property type="match status" value="1"/>
</dbReference>
<feature type="transmembrane region" description="Helical" evidence="8">
    <location>
        <begin position="25"/>
        <end position="50"/>
    </location>
</feature>
<dbReference type="RefSeq" id="WP_231063539.1">
    <property type="nucleotide sequence ID" value="NZ_JAJNOR010000011.1"/>
</dbReference>
<dbReference type="PANTHER" id="PTHR43394:SF1">
    <property type="entry name" value="ATP-BINDING CASSETTE SUB-FAMILY B MEMBER 10, MITOCHONDRIAL"/>
    <property type="match status" value="1"/>
</dbReference>
<protein>
    <submittedName>
        <fullName evidence="11">ABC transporter ATP-binding protein/permease</fullName>
    </submittedName>
</protein>
<dbReference type="GO" id="GO:0005886">
    <property type="term" value="C:plasma membrane"/>
    <property type="evidence" value="ECO:0007669"/>
    <property type="project" value="UniProtKB-SubCell"/>
</dbReference>
<evidence type="ECO:0000256" key="6">
    <source>
        <dbReference type="ARBA" id="ARBA00022989"/>
    </source>
</evidence>
<feature type="transmembrane region" description="Helical" evidence="8">
    <location>
        <begin position="143"/>
        <end position="165"/>
    </location>
</feature>
<dbReference type="PANTHER" id="PTHR43394">
    <property type="entry name" value="ATP-DEPENDENT PERMEASE MDL1, MITOCHONDRIAL"/>
    <property type="match status" value="1"/>
</dbReference>
<keyword evidence="4" id="KW-0547">Nucleotide-binding</keyword>
<dbReference type="Gene3D" id="1.20.1560.10">
    <property type="entry name" value="ABC transporter type 1, transmembrane domain"/>
    <property type="match status" value="1"/>
</dbReference>
<keyword evidence="5 11" id="KW-0067">ATP-binding</keyword>
<dbReference type="SUPFAM" id="SSF52540">
    <property type="entry name" value="P-loop containing nucleoside triphosphate hydrolases"/>
    <property type="match status" value="1"/>
</dbReference>
<reference evidence="11 12" key="1">
    <citation type="submission" date="2021-11" db="EMBL/GenBank/DDBJ databases">
        <title>Lacrimispora sp. nov. NSJ-141 isolated from human feces.</title>
        <authorList>
            <person name="Abdugheni R."/>
        </authorList>
    </citation>
    <scope>NUCLEOTIDE SEQUENCE [LARGE SCALE GENOMIC DNA]</scope>
    <source>
        <strain evidence="11 12">NSJ-141</strain>
    </source>
</reference>
<dbReference type="EMBL" id="JAJNOR010000011">
    <property type="protein sequence ID" value="MCD2493695.1"/>
    <property type="molecule type" value="Genomic_DNA"/>
</dbReference>
<dbReference type="InterPro" id="IPR011527">
    <property type="entry name" value="ABC1_TM_dom"/>
</dbReference>
<sequence length="586" mass="65161">MDDKWKKKAVKKDTFRKILKYIRKYWFFVGLSLIFAAATVALTLYIPILTGRAIDSILGPGEVDFNGVRNVLQTIVVVIILTSLAQWVMNVCNNRITYHVIRDIRRDAFGKIEILPLRYIDSHSYGEIVSRVIADVDQFADGLLMGFTQLFTGVMTIFGTLGFMLLVNVKITLVVVLITPVSLFAASFIAKRTYSMFKLQSETRGEQTALIEEAIGNQKVVQAFGHEEESQKQFDEINGRLEKCSLRATFFSSLVNPCTRFVNSLVYTGVGITGALSAIAGGISVGQLACFLTYANQYTKPFNEISGVVTELQNAIACAARIFELIEEEPQVPDRADAIELTHAAGNVSLDHVRFSYSPGQKLIENFNLNVKPGQRVAIVGPTGCGKTTVINLLMRFYDVDSGEIRVDGTEIQDMTRKSLRSSYGMVLQDTWLRNGTIRENIAMGRPDAAEEEIIEAAKASHAHSFIKRLPQGYDTVIAEDGDNLSQGQKQLLCITRVMLCLPPMLILDEATSSIDTRTEIRIQKAFAKMMEGRTSFIVAHRLSTIREADIILVMKDGNIVEQGNHAGLLEKNGFYAKLYNSQFSV</sequence>
<keyword evidence="7 8" id="KW-0472">Membrane</keyword>
<keyword evidence="12" id="KW-1185">Reference proteome</keyword>
<evidence type="ECO:0000256" key="1">
    <source>
        <dbReference type="ARBA" id="ARBA00004651"/>
    </source>
</evidence>
<evidence type="ECO:0000256" key="8">
    <source>
        <dbReference type="SAM" id="Phobius"/>
    </source>
</evidence>
<keyword evidence="3 8" id="KW-0812">Transmembrane</keyword>
<evidence type="ECO:0000313" key="11">
    <source>
        <dbReference type="EMBL" id="MCD2493695.1"/>
    </source>
</evidence>
<dbReference type="GO" id="GO:0015421">
    <property type="term" value="F:ABC-type oligopeptide transporter activity"/>
    <property type="evidence" value="ECO:0007669"/>
    <property type="project" value="TreeGrafter"/>
</dbReference>
<dbReference type="InterPro" id="IPR027417">
    <property type="entry name" value="P-loop_NTPase"/>
</dbReference>
<feature type="transmembrane region" description="Helical" evidence="8">
    <location>
        <begin position="171"/>
        <end position="190"/>
    </location>
</feature>
<dbReference type="Gene3D" id="3.40.50.300">
    <property type="entry name" value="P-loop containing nucleotide triphosphate hydrolases"/>
    <property type="match status" value="1"/>
</dbReference>
<evidence type="ECO:0000256" key="2">
    <source>
        <dbReference type="ARBA" id="ARBA00022448"/>
    </source>
</evidence>
<evidence type="ECO:0000256" key="7">
    <source>
        <dbReference type="ARBA" id="ARBA00023136"/>
    </source>
</evidence>
<dbReference type="GO" id="GO:0016887">
    <property type="term" value="F:ATP hydrolysis activity"/>
    <property type="evidence" value="ECO:0007669"/>
    <property type="project" value="InterPro"/>
</dbReference>
<dbReference type="AlphaFoldDB" id="A0AAP2RLV1"/>
<keyword evidence="2" id="KW-0813">Transport</keyword>
<dbReference type="SMART" id="SM00382">
    <property type="entry name" value="AAA"/>
    <property type="match status" value="1"/>
</dbReference>
<dbReference type="InterPro" id="IPR039421">
    <property type="entry name" value="Type_1_exporter"/>
</dbReference>
<feature type="domain" description="ABC transporter" evidence="9">
    <location>
        <begin position="348"/>
        <end position="582"/>
    </location>
</feature>
<evidence type="ECO:0000256" key="4">
    <source>
        <dbReference type="ARBA" id="ARBA00022741"/>
    </source>
</evidence>
<dbReference type="InterPro" id="IPR036640">
    <property type="entry name" value="ABC1_TM_sf"/>
</dbReference>
<feature type="transmembrane region" description="Helical" evidence="8">
    <location>
        <begin position="70"/>
        <end position="89"/>
    </location>
</feature>
<dbReference type="GO" id="GO:0005524">
    <property type="term" value="F:ATP binding"/>
    <property type="evidence" value="ECO:0007669"/>
    <property type="project" value="UniProtKB-KW"/>
</dbReference>
<dbReference type="Pfam" id="PF00664">
    <property type="entry name" value="ABC_membrane"/>
    <property type="match status" value="1"/>
</dbReference>
<evidence type="ECO:0000256" key="3">
    <source>
        <dbReference type="ARBA" id="ARBA00022692"/>
    </source>
</evidence>
<dbReference type="PROSITE" id="PS50893">
    <property type="entry name" value="ABC_TRANSPORTER_2"/>
    <property type="match status" value="1"/>
</dbReference>